<dbReference type="PANTHER" id="PTHR43163:SF2">
    <property type="entry name" value="ABC TRANSPORTER PERMEASE PROTEIN"/>
    <property type="match status" value="1"/>
</dbReference>
<dbReference type="PROSITE" id="PS50928">
    <property type="entry name" value="ABC_TM1"/>
    <property type="match status" value="1"/>
</dbReference>
<evidence type="ECO:0000256" key="2">
    <source>
        <dbReference type="ARBA" id="ARBA00022448"/>
    </source>
</evidence>
<evidence type="ECO:0000256" key="3">
    <source>
        <dbReference type="ARBA" id="ARBA00022475"/>
    </source>
</evidence>
<evidence type="ECO:0000256" key="7">
    <source>
        <dbReference type="RuleBase" id="RU363032"/>
    </source>
</evidence>
<feature type="transmembrane region" description="Helical" evidence="7">
    <location>
        <begin position="12"/>
        <end position="31"/>
    </location>
</feature>
<evidence type="ECO:0000256" key="5">
    <source>
        <dbReference type="ARBA" id="ARBA00022989"/>
    </source>
</evidence>
<evidence type="ECO:0000313" key="10">
    <source>
        <dbReference type="Proteomes" id="UP000052167"/>
    </source>
</evidence>
<keyword evidence="6 7" id="KW-0472">Membrane</keyword>
<dbReference type="GO" id="GO:0005886">
    <property type="term" value="C:plasma membrane"/>
    <property type="evidence" value="ECO:0007669"/>
    <property type="project" value="UniProtKB-SubCell"/>
</dbReference>
<feature type="transmembrane region" description="Helical" evidence="7">
    <location>
        <begin position="133"/>
        <end position="160"/>
    </location>
</feature>
<reference evidence="9 10" key="1">
    <citation type="submission" date="2014-06" db="EMBL/GenBank/DDBJ databases">
        <title>Rhizobium pelagicum/R2-400B4.</title>
        <authorList>
            <person name="Kimes N.E."/>
            <person name="Lopez-Perez M."/>
        </authorList>
    </citation>
    <scope>NUCLEOTIDE SEQUENCE [LARGE SCALE GENOMIC DNA]</scope>
    <source>
        <strain evidence="9 10">R2-400B4</strain>
    </source>
</reference>
<dbReference type="InterPro" id="IPR045621">
    <property type="entry name" value="BPD_transp_1_N"/>
</dbReference>
<dbReference type="EMBL" id="JOKJ01000010">
    <property type="protein sequence ID" value="KEQ08268.1"/>
    <property type="molecule type" value="Genomic_DNA"/>
</dbReference>
<dbReference type="InterPro" id="IPR035906">
    <property type="entry name" value="MetI-like_sf"/>
</dbReference>
<accession>A0A922T9E3</accession>
<feature type="transmembrane region" description="Helical" evidence="7">
    <location>
        <begin position="100"/>
        <end position="121"/>
    </location>
</feature>
<dbReference type="Pfam" id="PF19300">
    <property type="entry name" value="BPD_transp_1_N"/>
    <property type="match status" value="1"/>
</dbReference>
<organism evidence="9 10">
    <name type="scientific">Pseudorhizobium pelagicum</name>
    <dbReference type="NCBI Taxonomy" id="1509405"/>
    <lineage>
        <taxon>Bacteria</taxon>
        <taxon>Pseudomonadati</taxon>
        <taxon>Pseudomonadota</taxon>
        <taxon>Alphaproteobacteria</taxon>
        <taxon>Hyphomicrobiales</taxon>
        <taxon>Rhizobiaceae</taxon>
        <taxon>Rhizobium/Agrobacterium group</taxon>
        <taxon>Pseudorhizobium</taxon>
    </lineage>
</organism>
<feature type="transmembrane region" description="Helical" evidence="7">
    <location>
        <begin position="289"/>
        <end position="314"/>
    </location>
</feature>
<dbReference type="CDD" id="cd06261">
    <property type="entry name" value="TM_PBP2"/>
    <property type="match status" value="1"/>
</dbReference>
<dbReference type="PANTHER" id="PTHR43163">
    <property type="entry name" value="DIPEPTIDE TRANSPORT SYSTEM PERMEASE PROTEIN DPPB-RELATED"/>
    <property type="match status" value="1"/>
</dbReference>
<dbReference type="SUPFAM" id="SSF161098">
    <property type="entry name" value="MetI-like"/>
    <property type="match status" value="1"/>
</dbReference>
<dbReference type="AlphaFoldDB" id="A0A922T9E3"/>
<comment type="subcellular location">
    <subcellularLocation>
        <location evidence="1 7">Cell membrane</location>
        <topology evidence="1 7">Multi-pass membrane protein</topology>
    </subcellularLocation>
</comment>
<evidence type="ECO:0000256" key="1">
    <source>
        <dbReference type="ARBA" id="ARBA00004651"/>
    </source>
</evidence>
<evidence type="ECO:0000259" key="8">
    <source>
        <dbReference type="PROSITE" id="PS50928"/>
    </source>
</evidence>
<keyword evidence="3" id="KW-1003">Cell membrane</keyword>
<dbReference type="OrthoDB" id="9807402at2"/>
<keyword evidence="4 7" id="KW-0812">Transmembrane</keyword>
<proteinExistence type="inferred from homology"/>
<keyword evidence="5 7" id="KW-1133">Transmembrane helix</keyword>
<evidence type="ECO:0000256" key="4">
    <source>
        <dbReference type="ARBA" id="ARBA00022692"/>
    </source>
</evidence>
<feature type="transmembrane region" description="Helical" evidence="7">
    <location>
        <begin position="233"/>
        <end position="254"/>
    </location>
</feature>
<dbReference type="InterPro" id="IPR000515">
    <property type="entry name" value="MetI-like"/>
</dbReference>
<feature type="domain" description="ABC transmembrane type-1" evidence="8">
    <location>
        <begin position="94"/>
        <end position="307"/>
    </location>
</feature>
<dbReference type="Proteomes" id="UP000052167">
    <property type="component" value="Unassembled WGS sequence"/>
</dbReference>
<gene>
    <name evidence="9" type="ORF">GV68_02950</name>
</gene>
<comment type="caution">
    <text evidence="9">The sequence shown here is derived from an EMBL/GenBank/DDBJ whole genome shotgun (WGS) entry which is preliminary data.</text>
</comment>
<dbReference type="Pfam" id="PF00528">
    <property type="entry name" value="BPD_transp_1"/>
    <property type="match status" value="1"/>
</dbReference>
<sequence>MATWLLRRMFQAALVILAMTVLVFVGVNVIGNPVDIMISPDATQEVRQRAIEALGFDQPLWRQYLTFLGNAVTGDIGKSYVFNQPALDVILQRLPATLELAVSALLLSILIGLPLGLLAGFRPDHPTSRAIMAGSIFGFSLPSFWVGLMLIMTFSVYLGWLPSIGRGQTVSVLGIEVSFLTLDGLKHLALPALNLALYQISMVLRLTRAGVRETLHQDFIKFARAKGLRPRRIVFVHVLKNILIPIVTVVGLGFGHTVAFSVVTETVFAWPGMGKLIIDAINVLDRPIIVAYLMMIVVLFVVINLLVDLTYTLLDPRIRLETQE</sequence>
<keyword evidence="10" id="KW-1185">Reference proteome</keyword>
<evidence type="ECO:0000313" key="9">
    <source>
        <dbReference type="EMBL" id="KEQ08268.1"/>
    </source>
</evidence>
<dbReference type="RefSeq" id="WP_037168421.1">
    <property type="nucleotide sequence ID" value="NZ_JOKI01000024.1"/>
</dbReference>
<evidence type="ECO:0000256" key="6">
    <source>
        <dbReference type="ARBA" id="ARBA00023136"/>
    </source>
</evidence>
<protein>
    <submittedName>
        <fullName evidence="9">ABC transporter permease</fullName>
    </submittedName>
</protein>
<comment type="similarity">
    <text evidence="7">Belongs to the binding-protein-dependent transport system permease family.</text>
</comment>
<keyword evidence="2 7" id="KW-0813">Transport</keyword>
<dbReference type="Gene3D" id="1.10.3720.10">
    <property type="entry name" value="MetI-like"/>
    <property type="match status" value="1"/>
</dbReference>
<dbReference type="GO" id="GO:0055085">
    <property type="term" value="P:transmembrane transport"/>
    <property type="evidence" value="ECO:0007669"/>
    <property type="project" value="InterPro"/>
</dbReference>
<name>A0A922T9E3_9HYPH</name>